<evidence type="ECO:0000256" key="5">
    <source>
        <dbReference type="ARBA" id="ARBA00019422"/>
    </source>
</evidence>
<dbReference type="EMBL" id="JAGMUU010000002">
    <property type="protein sequence ID" value="KAH7160294.1"/>
    <property type="molecule type" value="Genomic_DNA"/>
</dbReference>
<name>A0A9P9FEQ3_9HYPO</name>
<dbReference type="CDD" id="cd16493">
    <property type="entry name" value="RING-CH-C4HC3_NSE1"/>
    <property type="match status" value="1"/>
</dbReference>
<dbReference type="EC" id="2.3.2.27" evidence="4 15"/>
<keyword evidence="6 15" id="KW-0808">Transferase</keyword>
<evidence type="ECO:0000256" key="9">
    <source>
        <dbReference type="ARBA" id="ARBA00022771"/>
    </source>
</evidence>
<dbReference type="GO" id="GO:0061630">
    <property type="term" value="F:ubiquitin protein ligase activity"/>
    <property type="evidence" value="ECO:0007669"/>
    <property type="project" value="UniProtKB-EC"/>
</dbReference>
<dbReference type="Pfam" id="PF08746">
    <property type="entry name" value="zf-RING-like"/>
    <property type="match status" value="1"/>
</dbReference>
<evidence type="ECO:0000256" key="15">
    <source>
        <dbReference type="RuleBase" id="RU368018"/>
    </source>
</evidence>
<dbReference type="Gene3D" id="3.90.1150.220">
    <property type="match status" value="1"/>
</dbReference>
<dbReference type="InterPro" id="IPR014857">
    <property type="entry name" value="Nse1_RING_C4HC3-type"/>
</dbReference>
<dbReference type="InterPro" id="IPR036388">
    <property type="entry name" value="WH-like_DNA-bd_sf"/>
</dbReference>
<dbReference type="PANTHER" id="PTHR20973">
    <property type="entry name" value="NON-SMC ELEMENT 1-RELATED"/>
    <property type="match status" value="1"/>
</dbReference>
<evidence type="ECO:0000256" key="7">
    <source>
        <dbReference type="ARBA" id="ARBA00022723"/>
    </source>
</evidence>
<dbReference type="PANTHER" id="PTHR20973:SF0">
    <property type="entry name" value="NON-STRUCTURAL MAINTENANCE OF CHROMOSOMES ELEMENT 1 HOMOLOG"/>
    <property type="match status" value="1"/>
</dbReference>
<evidence type="ECO:0000256" key="4">
    <source>
        <dbReference type="ARBA" id="ARBA00012483"/>
    </source>
</evidence>
<keyword evidence="19" id="KW-1185">Reference proteome</keyword>
<evidence type="ECO:0000256" key="1">
    <source>
        <dbReference type="ARBA" id="ARBA00000900"/>
    </source>
</evidence>
<keyword evidence="13 15" id="KW-0234">DNA repair</keyword>
<keyword evidence="12 15" id="KW-0233">DNA recombination</keyword>
<evidence type="ECO:0000256" key="6">
    <source>
        <dbReference type="ARBA" id="ARBA00022679"/>
    </source>
</evidence>
<proteinExistence type="inferred from homology"/>
<reference evidence="18" key="1">
    <citation type="journal article" date="2021" name="Nat. Commun.">
        <title>Genetic determinants of endophytism in the Arabidopsis root mycobiome.</title>
        <authorList>
            <person name="Mesny F."/>
            <person name="Miyauchi S."/>
            <person name="Thiergart T."/>
            <person name="Pickel B."/>
            <person name="Atanasova L."/>
            <person name="Karlsson M."/>
            <person name="Huettel B."/>
            <person name="Barry K.W."/>
            <person name="Haridas S."/>
            <person name="Chen C."/>
            <person name="Bauer D."/>
            <person name="Andreopoulos W."/>
            <person name="Pangilinan J."/>
            <person name="LaButti K."/>
            <person name="Riley R."/>
            <person name="Lipzen A."/>
            <person name="Clum A."/>
            <person name="Drula E."/>
            <person name="Henrissat B."/>
            <person name="Kohler A."/>
            <person name="Grigoriev I.V."/>
            <person name="Martin F.M."/>
            <person name="Hacquard S."/>
        </authorList>
    </citation>
    <scope>NUCLEOTIDE SEQUENCE</scope>
    <source>
        <strain evidence="18">MPI-CAGE-AT-0021</strain>
    </source>
</reference>
<dbReference type="GO" id="GO:0000724">
    <property type="term" value="P:double-strand break repair via homologous recombination"/>
    <property type="evidence" value="ECO:0007669"/>
    <property type="project" value="TreeGrafter"/>
</dbReference>
<gene>
    <name evidence="18" type="ORF">B0J13DRAFT_540918</name>
</gene>
<feature type="domain" description="Non-structural maintenance of chromosomes element 1 RING C4HC3-type" evidence="17">
    <location>
        <begin position="225"/>
        <end position="267"/>
    </location>
</feature>
<evidence type="ECO:0000259" key="17">
    <source>
        <dbReference type="Pfam" id="PF08746"/>
    </source>
</evidence>
<organism evidence="18 19">
    <name type="scientific">Dactylonectria estremocensis</name>
    <dbReference type="NCBI Taxonomy" id="1079267"/>
    <lineage>
        <taxon>Eukaryota</taxon>
        <taxon>Fungi</taxon>
        <taxon>Dikarya</taxon>
        <taxon>Ascomycota</taxon>
        <taxon>Pezizomycotina</taxon>
        <taxon>Sordariomycetes</taxon>
        <taxon>Hypocreomycetidae</taxon>
        <taxon>Hypocreales</taxon>
        <taxon>Nectriaceae</taxon>
        <taxon>Dactylonectria</taxon>
    </lineage>
</organism>
<evidence type="ECO:0000256" key="8">
    <source>
        <dbReference type="ARBA" id="ARBA00022763"/>
    </source>
</evidence>
<dbReference type="OrthoDB" id="185455at2759"/>
<comment type="subunit">
    <text evidence="15">Component of the Smc5-Smc6 complex.</text>
</comment>
<evidence type="ECO:0000256" key="12">
    <source>
        <dbReference type="ARBA" id="ARBA00023172"/>
    </source>
</evidence>
<keyword evidence="7 15" id="KW-0479">Metal-binding</keyword>
<dbReference type="Pfam" id="PF07574">
    <property type="entry name" value="SMC_Nse1"/>
    <property type="match status" value="1"/>
</dbReference>
<dbReference type="Gene3D" id="3.30.40.10">
    <property type="entry name" value="Zinc/RING finger domain, C3HC4 (zinc finger)"/>
    <property type="match status" value="1"/>
</dbReference>
<comment type="caution">
    <text evidence="18">The sequence shown here is derived from an EMBL/GenBank/DDBJ whole genome shotgun (WGS) entry which is preliminary data.</text>
</comment>
<evidence type="ECO:0000256" key="11">
    <source>
        <dbReference type="ARBA" id="ARBA00022833"/>
    </source>
</evidence>
<comment type="catalytic activity">
    <reaction evidence="1 15">
        <text>S-ubiquitinyl-[E2 ubiquitin-conjugating enzyme]-L-cysteine + [acceptor protein]-L-lysine = [E2 ubiquitin-conjugating enzyme]-L-cysteine + N(6)-ubiquitinyl-[acceptor protein]-L-lysine.</text>
        <dbReference type="EC" id="2.3.2.27"/>
    </reaction>
</comment>
<dbReference type="GO" id="GO:0030915">
    <property type="term" value="C:Smc5-Smc6 complex"/>
    <property type="evidence" value="ECO:0007669"/>
    <property type="project" value="UniProtKB-UniRule"/>
</dbReference>
<comment type="function">
    <text evidence="15">Acts in a DNA repair pathway for removal of UV-induced DNA damage that is distinct from classical nucleotide excision repair and in repair of ionizing radiation damage. Functions in homologous recombination repair of DNA double strand breaks and in recovery of stalled replication forks.</text>
</comment>
<evidence type="ECO:0000256" key="16">
    <source>
        <dbReference type="SAM" id="MobiDB-lite"/>
    </source>
</evidence>
<evidence type="ECO:0000256" key="13">
    <source>
        <dbReference type="ARBA" id="ARBA00023204"/>
    </source>
</evidence>
<evidence type="ECO:0000256" key="3">
    <source>
        <dbReference type="ARBA" id="ARBA00010258"/>
    </source>
</evidence>
<protein>
    <recommendedName>
        <fullName evidence="5 15">Non-structural maintenance of chromosomes element 1 homolog</fullName>
        <ecNumber evidence="4 15">2.3.2.27</ecNumber>
    </recommendedName>
</protein>
<dbReference type="GO" id="GO:0008270">
    <property type="term" value="F:zinc ion binding"/>
    <property type="evidence" value="ECO:0007669"/>
    <property type="project" value="UniProtKB-KW"/>
</dbReference>
<comment type="similarity">
    <text evidence="3 15">Belongs to the NSE1 family.</text>
</comment>
<evidence type="ECO:0000256" key="10">
    <source>
        <dbReference type="ARBA" id="ARBA00022786"/>
    </source>
</evidence>
<dbReference type="GO" id="GO:0005634">
    <property type="term" value="C:nucleus"/>
    <property type="evidence" value="ECO:0007669"/>
    <property type="project" value="UniProtKB-SubCell"/>
</dbReference>
<evidence type="ECO:0000313" key="19">
    <source>
        <dbReference type="Proteomes" id="UP000717696"/>
    </source>
</evidence>
<dbReference type="Gene3D" id="1.10.10.10">
    <property type="entry name" value="Winged helix-like DNA-binding domain superfamily/Winged helix DNA-binding domain"/>
    <property type="match status" value="1"/>
</dbReference>
<dbReference type="InterPro" id="IPR011513">
    <property type="entry name" value="Nse1"/>
</dbReference>
<dbReference type="Proteomes" id="UP000717696">
    <property type="component" value="Unassembled WGS sequence"/>
</dbReference>
<feature type="compositionally biased region" description="Basic and acidic residues" evidence="16">
    <location>
        <begin position="142"/>
        <end position="153"/>
    </location>
</feature>
<keyword evidence="9 15" id="KW-0863">Zinc-finger</keyword>
<keyword evidence="14 15" id="KW-0539">Nucleus</keyword>
<evidence type="ECO:0000256" key="2">
    <source>
        <dbReference type="ARBA" id="ARBA00004123"/>
    </source>
</evidence>
<evidence type="ECO:0000313" key="18">
    <source>
        <dbReference type="EMBL" id="KAH7160294.1"/>
    </source>
</evidence>
<evidence type="ECO:0000256" key="14">
    <source>
        <dbReference type="ARBA" id="ARBA00023242"/>
    </source>
</evidence>
<dbReference type="AlphaFoldDB" id="A0A9P9FEQ3"/>
<keyword evidence="10 15" id="KW-0833">Ubl conjugation pathway</keyword>
<feature type="region of interest" description="Disordered" evidence="16">
    <location>
        <begin position="141"/>
        <end position="166"/>
    </location>
</feature>
<keyword evidence="8 15" id="KW-0227">DNA damage</keyword>
<accession>A0A9P9FEQ3</accession>
<dbReference type="InterPro" id="IPR013083">
    <property type="entry name" value="Znf_RING/FYVE/PHD"/>
</dbReference>
<keyword evidence="11 15" id="KW-0862">Zinc</keyword>
<sequence>MGDSHYSDGNRAFLQAILARGTITFEEARPVLAEIFTADLGDDTVIRPDEVTQEAFKKYIDVASEAVSVFDYEIRSTVHQVTKKRIYAIVNTTSDPQTQLATTYSADELSFIKRILDNMFEKYNTPRMEVMAVTEMQAIKQARPDRRQSHVDTEAQTQTPGDKGLKHSEVESVLASLVEGGWFEKSEEAFYSLSPRALLELRPWLVETYNDADAEPNEWQRIKFCEACKDIVTVGLRCVESNCNFRLHDICEDAFWRTRREKKCIKCSTEWTGERYTGERAVTNTEAFQRGRRRGGGWRRSTLADEVIREVGGGEEDADADADDE</sequence>
<comment type="subcellular location">
    <subcellularLocation>
        <location evidence="2 15">Nucleus</location>
    </subcellularLocation>
</comment>